<dbReference type="SUPFAM" id="SSF46565">
    <property type="entry name" value="Chaperone J-domain"/>
    <property type="match status" value="1"/>
</dbReference>
<dbReference type="SMART" id="SM00451">
    <property type="entry name" value="ZnF_U1"/>
    <property type="match status" value="1"/>
</dbReference>
<feature type="compositionally biased region" description="Basic residues" evidence="5">
    <location>
        <begin position="430"/>
        <end position="439"/>
    </location>
</feature>
<dbReference type="SUPFAM" id="SSF57667">
    <property type="entry name" value="beta-beta-alpha zinc fingers"/>
    <property type="match status" value="1"/>
</dbReference>
<reference evidence="9" key="1">
    <citation type="journal article" date="2012" name="Science">
        <title>The Paleozoic origin of enzymatic lignin decomposition reconstructed from 31 fungal genomes.</title>
        <authorList>
            <person name="Floudas D."/>
            <person name="Binder M."/>
            <person name="Riley R."/>
            <person name="Barry K."/>
            <person name="Blanchette R.A."/>
            <person name="Henrissat B."/>
            <person name="Martinez A.T."/>
            <person name="Otillar R."/>
            <person name="Spatafora J.W."/>
            <person name="Yadav J.S."/>
            <person name="Aerts A."/>
            <person name="Benoit I."/>
            <person name="Boyd A."/>
            <person name="Carlson A."/>
            <person name="Copeland A."/>
            <person name="Coutinho P.M."/>
            <person name="de Vries R.P."/>
            <person name="Ferreira P."/>
            <person name="Findley K."/>
            <person name="Foster B."/>
            <person name="Gaskell J."/>
            <person name="Glotzer D."/>
            <person name="Gorecki P."/>
            <person name="Heitman J."/>
            <person name="Hesse C."/>
            <person name="Hori C."/>
            <person name="Igarashi K."/>
            <person name="Jurgens J.A."/>
            <person name="Kallen N."/>
            <person name="Kersten P."/>
            <person name="Kohler A."/>
            <person name="Kuees U."/>
            <person name="Kumar T.K.A."/>
            <person name="Kuo A."/>
            <person name="LaButti K."/>
            <person name="Larrondo L.F."/>
            <person name="Lindquist E."/>
            <person name="Ling A."/>
            <person name="Lombard V."/>
            <person name="Lucas S."/>
            <person name="Lundell T."/>
            <person name="Martin R."/>
            <person name="McLaughlin D.J."/>
            <person name="Morgenstern I."/>
            <person name="Morin E."/>
            <person name="Murat C."/>
            <person name="Nagy L.G."/>
            <person name="Nolan M."/>
            <person name="Ohm R.A."/>
            <person name="Patyshakuliyeva A."/>
            <person name="Rokas A."/>
            <person name="Ruiz-Duenas F.J."/>
            <person name="Sabat G."/>
            <person name="Salamov A."/>
            <person name="Samejima M."/>
            <person name="Schmutz J."/>
            <person name="Slot J.C."/>
            <person name="St John F."/>
            <person name="Stenlid J."/>
            <person name="Sun H."/>
            <person name="Sun S."/>
            <person name="Syed K."/>
            <person name="Tsang A."/>
            <person name="Wiebenga A."/>
            <person name="Young D."/>
            <person name="Pisabarro A."/>
            <person name="Eastwood D.C."/>
            <person name="Martin F."/>
            <person name="Cullen D."/>
            <person name="Grigoriev I.V."/>
            <person name="Hibbett D.S."/>
        </authorList>
    </citation>
    <scope>NUCLEOTIDE SEQUENCE [LARGE SCALE GENOMIC DNA]</scope>
    <source>
        <strain evidence="9">RWD-64-598 SS2</strain>
    </source>
</reference>
<dbReference type="Gene3D" id="1.10.287.110">
    <property type="entry name" value="DnaJ domain"/>
    <property type="match status" value="1"/>
</dbReference>
<evidence type="ECO:0000313" key="9">
    <source>
        <dbReference type="Proteomes" id="UP000053558"/>
    </source>
</evidence>
<dbReference type="GO" id="GO:0005737">
    <property type="term" value="C:cytoplasm"/>
    <property type="evidence" value="ECO:0007669"/>
    <property type="project" value="TreeGrafter"/>
</dbReference>
<dbReference type="RefSeq" id="XP_007765930.1">
    <property type="nucleotide sequence ID" value="XM_007767740.1"/>
</dbReference>
<gene>
    <name evidence="8" type="ORF">CONPUDRAFT_135698</name>
</gene>
<feature type="compositionally biased region" description="Basic residues" evidence="5">
    <location>
        <begin position="252"/>
        <end position="261"/>
    </location>
</feature>
<accession>A0A5M3MZR4</accession>
<evidence type="ECO:0000256" key="5">
    <source>
        <dbReference type="SAM" id="MobiDB-lite"/>
    </source>
</evidence>
<proteinExistence type="predicted"/>
<evidence type="ECO:0000256" key="3">
    <source>
        <dbReference type="ARBA" id="ARBA00022833"/>
    </source>
</evidence>
<dbReference type="InterPro" id="IPR036869">
    <property type="entry name" value="J_dom_sf"/>
</dbReference>
<dbReference type="EMBL" id="JH711575">
    <property type="protein sequence ID" value="EIW84135.1"/>
    <property type="molecule type" value="Genomic_DNA"/>
</dbReference>
<dbReference type="CDD" id="cd06257">
    <property type="entry name" value="DnaJ"/>
    <property type="match status" value="1"/>
</dbReference>
<comment type="caution">
    <text evidence="8">The sequence shown here is derived from an EMBL/GenBank/DDBJ whole genome shotgun (WGS) entry which is preliminary data.</text>
</comment>
<dbReference type="InterPro" id="IPR018253">
    <property type="entry name" value="DnaJ_domain_CS"/>
</dbReference>
<feature type="domain" description="C2H2-type" evidence="7">
    <location>
        <begin position="320"/>
        <end position="349"/>
    </location>
</feature>
<dbReference type="InterPro" id="IPR051964">
    <property type="entry name" value="Chaperone_stress_response"/>
</dbReference>
<protein>
    <submittedName>
        <fullName evidence="8">DnaJ-domain-containing protein</fullName>
    </submittedName>
</protein>
<keyword evidence="3" id="KW-0862">Zinc</keyword>
<dbReference type="OMA" id="FTWMEQW"/>
<dbReference type="OrthoDB" id="5894at2759"/>
<dbReference type="KEGG" id="cput:CONPUDRAFT_135698"/>
<organism evidence="8 9">
    <name type="scientific">Coniophora puteana (strain RWD-64-598)</name>
    <name type="common">Brown rot fungus</name>
    <dbReference type="NCBI Taxonomy" id="741705"/>
    <lineage>
        <taxon>Eukaryota</taxon>
        <taxon>Fungi</taxon>
        <taxon>Dikarya</taxon>
        <taxon>Basidiomycota</taxon>
        <taxon>Agaricomycotina</taxon>
        <taxon>Agaricomycetes</taxon>
        <taxon>Agaricomycetidae</taxon>
        <taxon>Boletales</taxon>
        <taxon>Coniophorineae</taxon>
        <taxon>Coniophoraceae</taxon>
        <taxon>Coniophora</taxon>
    </lineage>
</organism>
<keyword evidence="2 4" id="KW-0863">Zinc-finger</keyword>
<dbReference type="InterPro" id="IPR054076">
    <property type="entry name" value="ZUO1-like_ZHD"/>
</dbReference>
<dbReference type="PROSITE" id="PS00028">
    <property type="entry name" value="ZINC_FINGER_C2H2_1"/>
    <property type="match status" value="2"/>
</dbReference>
<dbReference type="InterPro" id="IPR001623">
    <property type="entry name" value="DnaJ_domain"/>
</dbReference>
<sequence length="546" mass="61923">MGAQESRAPNGQDAQQDQGVSDYYELLGVEESATDDEIKRAFRKLALVHHPDKNQNDVEGATKRFAAIQQAYEVLSDEQERAWYDSHKASLEPEPDADVIFEEIRRGAPARRARDRGLTTRHLQQFMDPKIWSGFDDGADSFFTLYRNLFDRLGQEEAAISGIEYPSFGYSTWTWAGASKDSEDAARWFYSAWSNFTSSKEFTWMEQWNVNDAPDRRVRRSMEQDNKKARDDARKDFNEAVKDLAAFLRKRDPRHKAHQVRQKQLNEAKASGSSTPNKVPKASPKPIPEYVEQEWQRVSRREGEDDLEWAAGEGENPEDYECVACNKTFRSEAAWSSHERSKKHLKEIEKLKRMMQEDNDELGLDPDAGTDGLGGNDDSQIGTDEGFETPVGRKSSLDPSEQLYPPVDDPSPTLKPKDSTRQNVGSGQKPPKKKTRKGQKTPVENVAKIADKDDARGSDIEVVKITENFEKIVEVDTTPQLSKREKRKLREARKAEAESKPELTCNFCKGGFENKSKLFAHLKETGHTTAVSDDAPTARTKKKGRK</sequence>
<dbReference type="InterPro" id="IPR022755">
    <property type="entry name" value="Znf_C2H2_jaz"/>
</dbReference>
<dbReference type="Pfam" id="PF12171">
    <property type="entry name" value="zf-C2H2_jaz"/>
    <property type="match status" value="1"/>
</dbReference>
<feature type="region of interest" description="Disordered" evidence="5">
    <location>
        <begin position="1"/>
        <end position="22"/>
    </location>
</feature>
<dbReference type="GO" id="GO:0008270">
    <property type="term" value="F:zinc ion binding"/>
    <property type="evidence" value="ECO:0007669"/>
    <property type="project" value="UniProtKB-KW"/>
</dbReference>
<feature type="compositionally biased region" description="Polar residues" evidence="5">
    <location>
        <begin position="7"/>
        <end position="19"/>
    </location>
</feature>
<feature type="region of interest" description="Disordered" evidence="5">
    <location>
        <begin position="525"/>
        <end position="546"/>
    </location>
</feature>
<feature type="region of interest" description="Disordered" evidence="5">
    <location>
        <begin position="331"/>
        <end position="445"/>
    </location>
</feature>
<dbReference type="Pfam" id="PF00226">
    <property type="entry name" value="DnaJ"/>
    <property type="match status" value="1"/>
</dbReference>
<evidence type="ECO:0000256" key="1">
    <source>
        <dbReference type="ARBA" id="ARBA00022723"/>
    </source>
</evidence>
<evidence type="ECO:0000259" key="6">
    <source>
        <dbReference type="PROSITE" id="PS50076"/>
    </source>
</evidence>
<dbReference type="PANTHER" id="PTHR44029:SF1">
    <property type="entry name" value="DNAJ HOMOLOG SUBFAMILY C MEMBER 21"/>
    <property type="match status" value="1"/>
</dbReference>
<dbReference type="Pfam" id="PF21884">
    <property type="entry name" value="ZUO1-like_ZHD"/>
    <property type="match status" value="1"/>
</dbReference>
<dbReference type="InterPro" id="IPR036236">
    <property type="entry name" value="Znf_C2H2_sf"/>
</dbReference>
<dbReference type="PROSITE" id="PS00636">
    <property type="entry name" value="DNAJ_1"/>
    <property type="match status" value="1"/>
</dbReference>
<dbReference type="GeneID" id="19200792"/>
<dbReference type="Gene3D" id="3.30.160.60">
    <property type="entry name" value="Classic Zinc Finger"/>
    <property type="match status" value="1"/>
</dbReference>
<keyword evidence="9" id="KW-1185">Reference proteome</keyword>
<dbReference type="PRINTS" id="PR00625">
    <property type="entry name" value="JDOMAIN"/>
</dbReference>
<dbReference type="InterPro" id="IPR003604">
    <property type="entry name" value="Matrin/U1-like-C_Znf_C2H2"/>
</dbReference>
<dbReference type="PROSITE" id="PS50157">
    <property type="entry name" value="ZINC_FINGER_C2H2_2"/>
    <property type="match status" value="1"/>
</dbReference>
<evidence type="ECO:0000259" key="7">
    <source>
        <dbReference type="PROSITE" id="PS50157"/>
    </source>
</evidence>
<feature type="domain" description="J" evidence="6">
    <location>
        <begin position="22"/>
        <end position="88"/>
    </location>
</feature>
<keyword evidence="1" id="KW-0479">Metal-binding</keyword>
<name>A0A5M3MZR4_CONPW</name>
<dbReference type="InterPro" id="IPR013087">
    <property type="entry name" value="Znf_C2H2_type"/>
</dbReference>
<dbReference type="Proteomes" id="UP000053558">
    <property type="component" value="Unassembled WGS sequence"/>
</dbReference>
<feature type="compositionally biased region" description="Basic and acidic residues" evidence="5">
    <location>
        <begin position="346"/>
        <end position="356"/>
    </location>
</feature>
<evidence type="ECO:0000256" key="4">
    <source>
        <dbReference type="PROSITE-ProRule" id="PRU00042"/>
    </source>
</evidence>
<evidence type="ECO:0000313" key="8">
    <source>
        <dbReference type="EMBL" id="EIW84135.1"/>
    </source>
</evidence>
<dbReference type="PANTHER" id="PTHR44029">
    <property type="entry name" value="DNAJ HOMOLOG SUBFAMILY C MEMBER 21"/>
    <property type="match status" value="1"/>
</dbReference>
<dbReference type="SMART" id="SM00355">
    <property type="entry name" value="ZnF_C2H2"/>
    <property type="match status" value="2"/>
</dbReference>
<dbReference type="PROSITE" id="PS50076">
    <property type="entry name" value="DNAJ_2"/>
    <property type="match status" value="1"/>
</dbReference>
<feature type="region of interest" description="Disordered" evidence="5">
    <location>
        <begin position="299"/>
        <end position="319"/>
    </location>
</feature>
<dbReference type="GO" id="GO:0003676">
    <property type="term" value="F:nucleic acid binding"/>
    <property type="evidence" value="ECO:0007669"/>
    <property type="project" value="InterPro"/>
</dbReference>
<feature type="region of interest" description="Disordered" evidence="5">
    <location>
        <begin position="252"/>
        <end position="285"/>
    </location>
</feature>
<dbReference type="AlphaFoldDB" id="A0A5M3MZR4"/>
<dbReference type="SMART" id="SM00271">
    <property type="entry name" value="DnaJ"/>
    <property type="match status" value="1"/>
</dbReference>
<evidence type="ECO:0000256" key="2">
    <source>
        <dbReference type="ARBA" id="ARBA00022771"/>
    </source>
</evidence>